<organism evidence="1 2">
    <name type="scientific">Dryococelus australis</name>
    <dbReference type="NCBI Taxonomy" id="614101"/>
    <lineage>
        <taxon>Eukaryota</taxon>
        <taxon>Metazoa</taxon>
        <taxon>Ecdysozoa</taxon>
        <taxon>Arthropoda</taxon>
        <taxon>Hexapoda</taxon>
        <taxon>Insecta</taxon>
        <taxon>Pterygota</taxon>
        <taxon>Neoptera</taxon>
        <taxon>Polyneoptera</taxon>
        <taxon>Phasmatodea</taxon>
        <taxon>Verophasmatodea</taxon>
        <taxon>Anareolatae</taxon>
        <taxon>Phasmatidae</taxon>
        <taxon>Eurycanthinae</taxon>
        <taxon>Dryococelus</taxon>
    </lineage>
</organism>
<accession>A0ABQ9G865</accession>
<keyword evidence="2" id="KW-1185">Reference proteome</keyword>
<dbReference type="Proteomes" id="UP001159363">
    <property type="component" value="Chromosome 14"/>
</dbReference>
<protein>
    <submittedName>
        <fullName evidence="1">Uncharacterized protein</fullName>
    </submittedName>
</protein>
<evidence type="ECO:0000313" key="2">
    <source>
        <dbReference type="Proteomes" id="UP001159363"/>
    </source>
</evidence>
<sequence length="501" mass="55080">MSISTAHWLSAVTVEGDDWASVLQVVSDTVWTNGYSENGAAPECKGGKKREIPEKTRRPVASFGTIPTCKNPGVTRSGIEPGTPWCEASSINNSATAVLSLTQTTLVFPYNGCLEWLSAIAMEGDDWASLLQGRVNYTVVVCYRNGRRRLGQPSTGARQLHSGCLLSQWKATIGPAFYRGASTTQWLSAIAMEGDDWASLLQGRVNYTVVVCYRNGRRRLGQPFTGARQLHSGCLLSQWKATIGPAFYRGASTTQWLSAIAMEGDDWASLLQGRVNYTVVVCYRNGRRRLGQPSTGARRTPCGRMAINLLHMWPDSACVTWRRHAASPGTNHDLLFTVMTSDVITVIRLVYLRPATATVSERFACSPPAKANRVQSPAGPPGFRKWESCRTMPLVGGFSRGSPVFPAPSFRRRSIFTFITLIGSQDLAVKNRLNFFTHSVSVAFSGLAGNSSLFWSLRRRIHMPVINKNLAVINKLGARSVFAWHVPTPLHTDGHPHHQET</sequence>
<proteinExistence type="predicted"/>
<evidence type="ECO:0000313" key="1">
    <source>
        <dbReference type="EMBL" id="KAJ8867209.1"/>
    </source>
</evidence>
<gene>
    <name evidence="1" type="ORF">PR048_031004</name>
</gene>
<comment type="caution">
    <text evidence="1">The sequence shown here is derived from an EMBL/GenBank/DDBJ whole genome shotgun (WGS) entry which is preliminary data.</text>
</comment>
<name>A0ABQ9G865_9NEOP</name>
<dbReference type="EMBL" id="JARBHB010000015">
    <property type="protein sequence ID" value="KAJ8867209.1"/>
    <property type="molecule type" value="Genomic_DNA"/>
</dbReference>
<reference evidence="1 2" key="1">
    <citation type="submission" date="2023-02" db="EMBL/GenBank/DDBJ databases">
        <title>LHISI_Scaffold_Assembly.</title>
        <authorList>
            <person name="Stuart O.P."/>
            <person name="Cleave R."/>
            <person name="Magrath M.J.L."/>
            <person name="Mikheyev A.S."/>
        </authorList>
    </citation>
    <scope>NUCLEOTIDE SEQUENCE [LARGE SCALE GENOMIC DNA]</scope>
    <source>
        <strain evidence="1">Daus_M_001</strain>
        <tissue evidence="1">Leg muscle</tissue>
    </source>
</reference>